<dbReference type="SUPFAM" id="SSF47923">
    <property type="entry name" value="Ypt/Rab-GAP domain of gyp1p"/>
    <property type="match status" value="1"/>
</dbReference>
<dbReference type="EMBL" id="HBIH01032938">
    <property type="protein sequence ID" value="CAE0332542.1"/>
    <property type="molecule type" value="Transcribed_RNA"/>
</dbReference>
<gene>
    <name evidence="2" type="ORF">SINC0208_LOCUS13178</name>
</gene>
<dbReference type="InterPro" id="IPR035969">
    <property type="entry name" value="Rab-GAP_TBC_sf"/>
</dbReference>
<sequence>MNKLEWRKVFNVDMQGLVDHLDFIADMLSTTFREVYDHLIEELDEVNLVPYFTGMIMTVFISDLQDISPQIATHIFDIFLFDGHLSIFQLLTKFISLQEEEIKQMYDEDLQFYIAKQMPLDCLKKYPMYQLLDFEASVEEANNPNKLKC</sequence>
<dbReference type="InterPro" id="IPR000195">
    <property type="entry name" value="Rab-GAP-TBC_dom"/>
</dbReference>
<evidence type="ECO:0000259" key="1">
    <source>
        <dbReference type="Pfam" id="PF00566"/>
    </source>
</evidence>
<proteinExistence type="predicted"/>
<reference evidence="2" key="1">
    <citation type="submission" date="2021-01" db="EMBL/GenBank/DDBJ databases">
        <authorList>
            <person name="Corre E."/>
            <person name="Pelletier E."/>
            <person name="Niang G."/>
            <person name="Scheremetjew M."/>
            <person name="Finn R."/>
            <person name="Kale V."/>
            <person name="Holt S."/>
            <person name="Cochrane G."/>
            <person name="Meng A."/>
            <person name="Brown T."/>
            <person name="Cohen L."/>
        </authorList>
    </citation>
    <scope>NUCLEOTIDE SEQUENCE</scope>
    <source>
        <strain evidence="2">S3</strain>
    </source>
</reference>
<dbReference type="Pfam" id="PF00566">
    <property type="entry name" value="RabGAP-TBC"/>
    <property type="match status" value="1"/>
</dbReference>
<dbReference type="Gene3D" id="1.10.472.80">
    <property type="entry name" value="Ypt/Rab-GAP domain of gyp1p, domain 3"/>
    <property type="match status" value="1"/>
</dbReference>
<accession>A0A7S3ITL6</accession>
<organism evidence="2">
    <name type="scientific">Strombidium inclinatum</name>
    <dbReference type="NCBI Taxonomy" id="197538"/>
    <lineage>
        <taxon>Eukaryota</taxon>
        <taxon>Sar</taxon>
        <taxon>Alveolata</taxon>
        <taxon>Ciliophora</taxon>
        <taxon>Intramacronucleata</taxon>
        <taxon>Spirotrichea</taxon>
        <taxon>Oligotrichia</taxon>
        <taxon>Strombidiidae</taxon>
        <taxon>Strombidium</taxon>
    </lineage>
</organism>
<dbReference type="AlphaFoldDB" id="A0A7S3ITL6"/>
<feature type="domain" description="Rab-GAP TBC" evidence="1">
    <location>
        <begin position="1"/>
        <end position="102"/>
    </location>
</feature>
<protein>
    <recommendedName>
        <fullName evidence="1">Rab-GAP TBC domain-containing protein</fullName>
    </recommendedName>
</protein>
<name>A0A7S3ITL6_9SPIT</name>
<evidence type="ECO:0000313" key="2">
    <source>
        <dbReference type="EMBL" id="CAE0332542.1"/>
    </source>
</evidence>